<evidence type="ECO:0000313" key="1">
    <source>
        <dbReference type="EMBL" id="EYU16572.1"/>
    </source>
</evidence>
<accession>A0A022PKC9</accession>
<keyword evidence="2" id="KW-1185">Reference proteome</keyword>
<name>A0A022PKC9_9GAMM</name>
<reference evidence="1 2" key="1">
    <citation type="submission" date="2014-03" db="EMBL/GenBank/DDBJ databases">
        <title>Draft Genome of Photorhabdus luminescens BA1, an Egyptian Isolate.</title>
        <authorList>
            <person name="Ghazal S."/>
            <person name="Hurst S.G.IV."/>
            <person name="Morris K."/>
            <person name="Thomas K."/>
            <person name="Tisa L.S."/>
        </authorList>
    </citation>
    <scope>NUCLEOTIDE SEQUENCE [LARGE SCALE GENOMIC DNA]</scope>
    <source>
        <strain evidence="1 2">BA1</strain>
    </source>
</reference>
<sequence length="40" mass="4793">MKPSDIRKAQYKAYIQRVKIQMNSCQPVMQRLSQWVLLLV</sequence>
<evidence type="ECO:0000313" key="2">
    <source>
        <dbReference type="Proteomes" id="UP000023464"/>
    </source>
</evidence>
<gene>
    <name evidence="1" type="ORF">BA1DRAFT_00856</name>
</gene>
<dbReference type="Proteomes" id="UP000023464">
    <property type="component" value="Unassembled WGS sequence"/>
</dbReference>
<organism evidence="1 2">
    <name type="scientific">Photorhabdus aegyptia</name>
    <dbReference type="NCBI Taxonomy" id="2805098"/>
    <lineage>
        <taxon>Bacteria</taxon>
        <taxon>Pseudomonadati</taxon>
        <taxon>Pseudomonadota</taxon>
        <taxon>Gammaproteobacteria</taxon>
        <taxon>Enterobacterales</taxon>
        <taxon>Morganellaceae</taxon>
        <taxon>Photorhabdus</taxon>
    </lineage>
</organism>
<comment type="caution">
    <text evidence="1">The sequence shown here is derived from an EMBL/GenBank/DDBJ whole genome shotgun (WGS) entry which is preliminary data.</text>
</comment>
<proteinExistence type="predicted"/>
<protein>
    <submittedName>
        <fullName evidence="1">Uncharacterized protein</fullName>
    </submittedName>
</protein>
<dbReference type="EMBL" id="JFGV01000009">
    <property type="protein sequence ID" value="EYU16572.1"/>
    <property type="molecule type" value="Genomic_DNA"/>
</dbReference>
<dbReference type="AlphaFoldDB" id="A0A022PKC9"/>